<dbReference type="GO" id="GO:0016020">
    <property type="term" value="C:membrane"/>
    <property type="evidence" value="ECO:0007669"/>
    <property type="project" value="TreeGrafter"/>
</dbReference>
<dbReference type="GO" id="GO:0004467">
    <property type="term" value="F:long-chain fatty acid-CoA ligase activity"/>
    <property type="evidence" value="ECO:0007669"/>
    <property type="project" value="UniProtKB-EC"/>
</dbReference>
<dbReference type="AlphaFoldDB" id="A0A6J4MKB9"/>
<feature type="compositionally biased region" description="Basic and acidic residues" evidence="3">
    <location>
        <begin position="459"/>
        <end position="472"/>
    </location>
</feature>
<organism evidence="5">
    <name type="scientific">uncultured Nocardioidaceae bacterium</name>
    <dbReference type="NCBI Taxonomy" id="253824"/>
    <lineage>
        <taxon>Bacteria</taxon>
        <taxon>Bacillati</taxon>
        <taxon>Actinomycetota</taxon>
        <taxon>Actinomycetes</taxon>
        <taxon>Propionibacteriales</taxon>
        <taxon>Nocardioidaceae</taxon>
        <taxon>environmental samples</taxon>
    </lineage>
</organism>
<keyword evidence="2" id="KW-0067">ATP-binding</keyword>
<dbReference type="PANTHER" id="PTHR43272:SF33">
    <property type="entry name" value="AMP-BINDING DOMAIN-CONTAINING PROTEIN-RELATED"/>
    <property type="match status" value="1"/>
</dbReference>
<dbReference type="PANTHER" id="PTHR43272">
    <property type="entry name" value="LONG-CHAIN-FATTY-ACID--COA LIGASE"/>
    <property type="match status" value="1"/>
</dbReference>
<protein>
    <submittedName>
        <fullName evidence="5">Long-chain-fatty-acid--CoA ligase @ Long-chain fatty-acid-CoA ligase, Mycobacterial subgroup FadD15</fullName>
        <ecNumber evidence="5">6.2.1.3</ecNumber>
    </submittedName>
</protein>
<evidence type="ECO:0000259" key="4">
    <source>
        <dbReference type="Pfam" id="PF00501"/>
    </source>
</evidence>
<dbReference type="InterPro" id="IPR042099">
    <property type="entry name" value="ANL_N_sf"/>
</dbReference>
<feature type="compositionally biased region" description="Basic residues" evidence="3">
    <location>
        <begin position="445"/>
        <end position="458"/>
    </location>
</feature>
<dbReference type="SUPFAM" id="SSF56801">
    <property type="entry name" value="Acetyl-CoA synthetase-like"/>
    <property type="match status" value="1"/>
</dbReference>
<sequence length="497" mass="54170">MRSFAAPPTFRVPASGSLTDDVLAQVAAQPGTVGFSRTDPDAPSAWEDVTYREFRDEVVELAKGLIAAGIGPGDRVGLMSATRYEWTLVDYAIWWAGAVSVPIYESSAVDQVCWILADSGAVACFVESAAHLDRVNEVRDQLPELTHLWSLDGGGLRSLRALAGDIDDEQVEARRAAVTPESIATLIYTSGTTGRPKGCVLTHGNFMFELGVVTQELDALFDLDDASTLLFLPLAHIFARIIEIGCVRAGVRLGHTADIKDLLASFEAFQPSFILAVPRVLEKVFNSASQRARADGRGTIFDAAARTSIEWSRARDNGGAGLRLRLKHSMFDRLVYARLRAALGGRTRYAVCGGAPLGERLTHFFRGIGVPVLEGYGLTETTAALPVNLPHATRVGTVGRPLPGNVGPARRRRRAAVSRRAGVPRLLERRGGDCRRAGRGRLVPCRRHRGDRRRRLRPDHRPPEGDPGDGRRQERRPRHARGPHPGLPAGQPGPRRR</sequence>
<dbReference type="PROSITE" id="PS00455">
    <property type="entry name" value="AMP_BINDING"/>
    <property type="match status" value="1"/>
</dbReference>
<evidence type="ECO:0000256" key="3">
    <source>
        <dbReference type="SAM" id="MobiDB-lite"/>
    </source>
</evidence>
<accession>A0A6J4MKB9</accession>
<dbReference type="Gene3D" id="3.40.50.12780">
    <property type="entry name" value="N-terminal domain of ligase-like"/>
    <property type="match status" value="1"/>
</dbReference>
<dbReference type="EMBL" id="CADCUD010000237">
    <property type="protein sequence ID" value="CAA9361704.1"/>
    <property type="molecule type" value="Genomic_DNA"/>
</dbReference>
<evidence type="ECO:0000313" key="5">
    <source>
        <dbReference type="EMBL" id="CAA9361704.1"/>
    </source>
</evidence>
<keyword evidence="1" id="KW-0547">Nucleotide-binding</keyword>
<gene>
    <name evidence="5" type="ORF">AVDCRST_MAG46-3330</name>
</gene>
<dbReference type="InterPro" id="IPR000873">
    <property type="entry name" value="AMP-dep_synth/lig_dom"/>
</dbReference>
<dbReference type="Pfam" id="PF00501">
    <property type="entry name" value="AMP-binding"/>
    <property type="match status" value="1"/>
</dbReference>
<feature type="domain" description="AMP-dependent synthetase/ligase" evidence="4">
    <location>
        <begin position="37"/>
        <end position="405"/>
    </location>
</feature>
<evidence type="ECO:0000256" key="2">
    <source>
        <dbReference type="ARBA" id="ARBA00022840"/>
    </source>
</evidence>
<feature type="region of interest" description="Disordered" evidence="3">
    <location>
        <begin position="445"/>
        <end position="497"/>
    </location>
</feature>
<dbReference type="EC" id="6.2.1.3" evidence="5"/>
<evidence type="ECO:0000256" key="1">
    <source>
        <dbReference type="ARBA" id="ARBA00022741"/>
    </source>
</evidence>
<dbReference type="GO" id="GO:0005524">
    <property type="term" value="F:ATP binding"/>
    <property type="evidence" value="ECO:0007669"/>
    <property type="project" value="UniProtKB-KW"/>
</dbReference>
<reference evidence="5" key="1">
    <citation type="submission" date="2020-02" db="EMBL/GenBank/DDBJ databases">
        <authorList>
            <person name="Meier V. D."/>
        </authorList>
    </citation>
    <scope>NUCLEOTIDE SEQUENCE</scope>
    <source>
        <strain evidence="5">AVDCRST_MAG46</strain>
    </source>
</reference>
<proteinExistence type="predicted"/>
<keyword evidence="5" id="KW-0436">Ligase</keyword>
<name>A0A6J4MKB9_9ACTN</name>
<feature type="region of interest" description="Disordered" evidence="3">
    <location>
        <begin position="398"/>
        <end position="424"/>
    </location>
</feature>
<dbReference type="InterPro" id="IPR020845">
    <property type="entry name" value="AMP-binding_CS"/>
</dbReference>
<feature type="compositionally biased region" description="Basic residues" evidence="3">
    <location>
        <begin position="473"/>
        <end position="482"/>
    </location>
</feature>